<proteinExistence type="predicted"/>
<evidence type="ECO:0000313" key="2">
    <source>
        <dbReference type="EMBL" id="ABI23450.1"/>
    </source>
</evidence>
<feature type="chain" id="PRO_5010680402" evidence="1">
    <location>
        <begin position="24"/>
        <end position="328"/>
    </location>
</feature>
<evidence type="ECO:0000313" key="4">
    <source>
        <dbReference type="Proteomes" id="UP000002592"/>
    </source>
</evidence>
<keyword evidence="1" id="KW-0732">Signal</keyword>
<dbReference type="eggNOG" id="ENOG503223P">
    <property type="taxonomic scope" value="Bacteria"/>
</dbReference>
<dbReference type="EMBL" id="DQ786962">
    <property type="protein sequence ID" value="ABI23450.1"/>
    <property type="molecule type" value="Genomic_DNA"/>
</dbReference>
<gene>
    <name evidence="3" type="ordered locus">NATL1_11511</name>
</gene>
<feature type="signal peptide" evidence="1">
    <location>
        <begin position="1"/>
        <end position="23"/>
    </location>
</feature>
<reference evidence="3" key="2">
    <citation type="submission" date="2006-11" db="EMBL/GenBank/DDBJ databases">
        <authorList>
            <person name="Chisholm S."/>
            <person name="Huang K."/>
            <person name="Martiny A."/>
            <person name="Kettler G."/>
            <person name="Coleman M."/>
            <person name="Keller K."/>
            <person name="Arkin A."/>
            <person name="Coe A."/>
            <person name="Rodrigue S."/>
            <person name="Ferriera S."/>
            <person name="Johnson J."/>
            <person name="Kravitz S."/>
            <person name="Beeson K."/>
            <person name="Sutton G."/>
            <person name="Rogers Y.-H."/>
            <person name="Friedman R."/>
            <person name="Frazier M."/>
            <person name="Venter J.C."/>
        </authorList>
    </citation>
    <scope>NUCLEOTIDE SEQUENCE</scope>
    <source>
        <strain evidence="3">NATL1A</strain>
    </source>
</reference>
<dbReference type="KEGG" id="pme:NATL1_11511"/>
<accession>Q0GPP7</accession>
<name>Q0GPP7_PROM1</name>
<dbReference type="EMBL" id="CP000553">
    <property type="protein sequence ID" value="ABM75709.1"/>
    <property type="molecule type" value="Genomic_DNA"/>
</dbReference>
<sequence length="328" mass="34165">MKFFKSLLIAPAALGLMAPVAVNADTAFSPTTKLKSSVNFTVGSNTDSADGDELHSSYEMKWKATTSFTGEDKLVGKFEIGSGKTLAGGIDPQSSKGGGKTPTLTDLYYQFPLAEDLTISVGPKMDGDQGLAGTTSIYGEPVLLAVDGYYALAGEGGTGATIAYAGDNGWNASLNMTAADGDDASKGIFGDDTEDYVTAQLGFDGDGFGGTFTYSDSSDTYTAYGIGGYFQPESIPVTVSAYFDSMDPETGEEDENWVVGVEADAGPGTLGVGVGTQKGTDEKLTYEAWYDYKIADGVKITPMIWTSEDAGVGGEDLSGAAVNVKYKF</sequence>
<dbReference type="RefSeq" id="WP_011823809.1">
    <property type="nucleotide sequence ID" value="NC_008819.1"/>
</dbReference>
<organism evidence="2">
    <name type="scientific">Prochlorococcus marinus (strain NATL1A)</name>
    <dbReference type="NCBI Taxonomy" id="167555"/>
    <lineage>
        <taxon>Bacteria</taxon>
        <taxon>Bacillati</taxon>
        <taxon>Cyanobacteriota</taxon>
        <taxon>Cyanophyceae</taxon>
        <taxon>Synechococcales</taxon>
        <taxon>Prochlorococcaceae</taxon>
        <taxon>Prochlorococcus</taxon>
    </lineage>
</organism>
<dbReference type="AlphaFoldDB" id="Q0GPP7"/>
<dbReference type="HOGENOM" id="CLU_018575_0_1_3"/>
<reference evidence="2" key="1">
    <citation type="journal article" date="2006" name="Proc. Natl. Acad. Sci. U.S.A.">
        <title>Phosphate acquisition genes in Prochlorococcus ecotypes: evidence for genome-wide adaptation.</title>
        <authorList>
            <person name="Martiny A.C."/>
            <person name="Coleman M.L."/>
            <person name="Chisholm S.W."/>
        </authorList>
    </citation>
    <scope>NUCLEOTIDE SEQUENCE</scope>
    <source>
        <strain evidence="2">NATL1A</strain>
    </source>
</reference>
<protein>
    <submittedName>
        <fullName evidence="2">Possible porin</fullName>
    </submittedName>
</protein>
<dbReference type="SUPFAM" id="SSF56935">
    <property type="entry name" value="Porins"/>
    <property type="match status" value="1"/>
</dbReference>
<dbReference type="Proteomes" id="UP000002592">
    <property type="component" value="Chromosome"/>
</dbReference>
<reference evidence="4" key="3">
    <citation type="journal article" date="2007" name="PLoS Genet.">
        <title>Patterns and implications of gene gain and loss in the evolution of Prochlorococcus.</title>
        <authorList>
            <person name="Kettler G.C."/>
            <person name="Martiny A.C."/>
            <person name="Huang K."/>
            <person name="Zucker J."/>
            <person name="Coleman M.L."/>
            <person name="Rodrigue S."/>
            <person name="Chen F."/>
            <person name="Lapidus A."/>
            <person name="Ferriera S."/>
            <person name="Johnson J."/>
            <person name="Steglich C."/>
            <person name="Church G.M."/>
            <person name="Richardson P."/>
            <person name="Chisholm S.W."/>
        </authorList>
    </citation>
    <scope>NUCLEOTIDE SEQUENCE [LARGE SCALE GENOMIC DNA]</scope>
    <source>
        <strain evidence="4">NATL1A</strain>
    </source>
</reference>
<evidence type="ECO:0000256" key="1">
    <source>
        <dbReference type="SAM" id="SignalP"/>
    </source>
</evidence>
<evidence type="ECO:0000313" key="3">
    <source>
        <dbReference type="EMBL" id="ABM75709.1"/>
    </source>
</evidence>